<gene>
    <name evidence="3" type="ORF">EUGRSUZ_F01540</name>
</gene>
<accession>A0A059BPI7</accession>
<feature type="compositionally biased region" description="Basic residues" evidence="2">
    <location>
        <begin position="71"/>
        <end position="80"/>
    </location>
</feature>
<protein>
    <recommendedName>
        <fullName evidence="4">Methyltransferase-like protein 2</fullName>
    </recommendedName>
</protein>
<dbReference type="AlphaFoldDB" id="A0A059BPI7"/>
<dbReference type="PANTHER" id="PTHR12829">
    <property type="entry name" value="N6-ADENOSINE-METHYLTRANSFERASE"/>
    <property type="match status" value="1"/>
</dbReference>
<feature type="region of interest" description="Disordered" evidence="2">
    <location>
        <begin position="58"/>
        <end position="81"/>
    </location>
</feature>
<reference evidence="3" key="1">
    <citation type="submission" date="2013-07" db="EMBL/GenBank/DDBJ databases">
        <title>The genome of Eucalyptus grandis.</title>
        <authorList>
            <person name="Schmutz J."/>
            <person name="Hayes R."/>
            <person name="Myburg A."/>
            <person name="Tuskan G."/>
            <person name="Grattapaglia D."/>
            <person name="Rokhsar D.S."/>
        </authorList>
    </citation>
    <scope>NUCLEOTIDE SEQUENCE</scope>
    <source>
        <tissue evidence="3">Leaf extractions</tissue>
    </source>
</reference>
<proteinExistence type="inferred from homology"/>
<evidence type="ECO:0000256" key="1">
    <source>
        <dbReference type="PROSITE-ProRule" id="PRU00489"/>
    </source>
</evidence>
<dbReference type="eggNOG" id="KOG2356">
    <property type="taxonomic scope" value="Eukaryota"/>
</dbReference>
<dbReference type="InterPro" id="IPR007757">
    <property type="entry name" value="MT-A70-like"/>
</dbReference>
<dbReference type="GO" id="GO:0008168">
    <property type="term" value="F:methyltransferase activity"/>
    <property type="evidence" value="ECO:0000318"/>
    <property type="project" value="GO_Central"/>
</dbReference>
<dbReference type="PROSITE" id="PS51143">
    <property type="entry name" value="MT_A70"/>
    <property type="match status" value="1"/>
</dbReference>
<dbReference type="STRING" id="71139.A0A059BPI7"/>
<dbReference type="InParanoid" id="A0A059BPI7"/>
<dbReference type="FunCoup" id="A0A059BPI7">
    <property type="interactions" value="1015"/>
</dbReference>
<organism evidence="3">
    <name type="scientific">Eucalyptus grandis</name>
    <name type="common">Flooded gum</name>
    <dbReference type="NCBI Taxonomy" id="71139"/>
    <lineage>
        <taxon>Eukaryota</taxon>
        <taxon>Viridiplantae</taxon>
        <taxon>Streptophyta</taxon>
        <taxon>Embryophyta</taxon>
        <taxon>Tracheophyta</taxon>
        <taxon>Spermatophyta</taxon>
        <taxon>Magnoliopsida</taxon>
        <taxon>eudicotyledons</taxon>
        <taxon>Gunneridae</taxon>
        <taxon>Pentapetalae</taxon>
        <taxon>rosids</taxon>
        <taxon>malvids</taxon>
        <taxon>Myrtales</taxon>
        <taxon>Myrtaceae</taxon>
        <taxon>Myrtoideae</taxon>
        <taxon>Eucalypteae</taxon>
        <taxon>Eucalyptus</taxon>
    </lineage>
</organism>
<name>A0A059BPI7_EUCGR</name>
<dbReference type="EMBL" id="KK198758">
    <property type="protein sequence ID" value="KCW67811.1"/>
    <property type="molecule type" value="Genomic_DNA"/>
</dbReference>
<dbReference type="SMR" id="A0A059BPI7"/>
<evidence type="ECO:0000313" key="3">
    <source>
        <dbReference type="EMBL" id="KCW67811.1"/>
    </source>
</evidence>
<dbReference type="PANTHER" id="PTHR12829:SF4">
    <property type="entry name" value="N(6)-ADENINE-SPECIFIC METHYLTRANSFERASE METTL4"/>
    <property type="match status" value="1"/>
</dbReference>
<evidence type="ECO:0000256" key="2">
    <source>
        <dbReference type="SAM" id="MobiDB-lite"/>
    </source>
</evidence>
<dbReference type="KEGG" id="egr:104448731"/>
<dbReference type="Gramene" id="KCW67811">
    <property type="protein sequence ID" value="KCW67811"/>
    <property type="gene ID" value="EUGRSUZ_F01540"/>
</dbReference>
<dbReference type="Pfam" id="PF05063">
    <property type="entry name" value="MT-A70"/>
    <property type="match status" value="1"/>
</dbReference>
<comment type="similarity">
    <text evidence="1">Belongs to the MT-A70-like family.</text>
</comment>
<sequence>MGGDGSEPRRSLSLFLESGVYRLEGSGGAVFVDPVRVLNRALARFSISPSAYYSRFFEPGPSEADRGGSNGRKRKRRARKPLVLNDRERVAAQRHQEARPFLVKAHEALVGATELRSLMLKMKGEVATAEDRKLAPPGVPPSFIELGRLWQAPLYEITLNFLQEKPTGDGGPSIIHSKEQKVIPIFNNLVHNGTKDDLEAEFLGSQYVIPRESCFYMSDLQQIHRMIPVEGDAHFHFIVIDPPWENGSAQQKSRYPTLPNKYFLSLPVQQLAHREGALVALWVTNREKLRNFVEKELFPAWGVKFLATFYWLKVKSDGSLICDLDLFHHRPYECILLGFCDKEGMDPRDLSRLSTIQDKRVLMSVPGDYSRKPPLEELVLEYIPGTKPARCVELFARDMRAGWYSWGNEPLHFQEMRYFQKRDADDV</sequence>
<dbReference type="OMA" id="EPLRFQD"/>
<evidence type="ECO:0008006" key="4">
    <source>
        <dbReference type="Google" id="ProtNLM"/>
    </source>
</evidence>
<dbReference type="OrthoDB" id="61116at2759"/>